<comment type="caution">
    <text evidence="1">The sequence shown here is derived from an EMBL/GenBank/DDBJ whole genome shotgun (WGS) entry which is preliminary data.</text>
</comment>
<name>A0AA38ZWW2_VITRO</name>
<dbReference type="Proteomes" id="UP001168098">
    <property type="component" value="Unassembled WGS sequence"/>
</dbReference>
<protein>
    <submittedName>
        <fullName evidence="1">Uncharacterized protein</fullName>
    </submittedName>
</protein>
<dbReference type="EMBL" id="JARBHA010000007">
    <property type="protein sequence ID" value="KAJ9696677.1"/>
    <property type="molecule type" value="Genomic_DNA"/>
</dbReference>
<dbReference type="AlphaFoldDB" id="A0AA38ZWW2"/>
<evidence type="ECO:0000313" key="2">
    <source>
        <dbReference type="Proteomes" id="UP001168098"/>
    </source>
</evidence>
<proteinExistence type="predicted"/>
<accession>A0AA38ZWW2</accession>
<organism evidence="1 2">
    <name type="scientific">Vitis rotundifolia</name>
    <name type="common">Muscadine grape</name>
    <dbReference type="NCBI Taxonomy" id="103349"/>
    <lineage>
        <taxon>Eukaryota</taxon>
        <taxon>Viridiplantae</taxon>
        <taxon>Streptophyta</taxon>
        <taxon>Embryophyta</taxon>
        <taxon>Tracheophyta</taxon>
        <taxon>Spermatophyta</taxon>
        <taxon>Magnoliopsida</taxon>
        <taxon>eudicotyledons</taxon>
        <taxon>Gunneridae</taxon>
        <taxon>Pentapetalae</taxon>
        <taxon>rosids</taxon>
        <taxon>Vitales</taxon>
        <taxon>Vitaceae</taxon>
        <taxon>Viteae</taxon>
        <taxon>Vitis</taxon>
    </lineage>
</organism>
<sequence>MLLYALLLGAVNRIVIYLSKKRSKPLTMPFKMEFVAFYQLHVNFEIVISSWVNHHFKVSYNQKIIHFPYDIILRKMTTLRVVEKSICVLLTLPSIGIPLLSSSWNSSLWSGKVKANHCIG</sequence>
<gene>
    <name evidence="1" type="ORF">PVL29_008745</name>
</gene>
<keyword evidence="2" id="KW-1185">Reference proteome</keyword>
<reference evidence="1 2" key="1">
    <citation type="journal article" date="2023" name="BMC Biotechnol.">
        <title>Vitis rotundifolia cv Carlos genome sequencing.</title>
        <authorList>
            <person name="Huff M."/>
            <person name="Hulse-Kemp A."/>
            <person name="Scheffler B."/>
            <person name="Youngblood R."/>
            <person name="Simpson S."/>
            <person name="Babiker E."/>
            <person name="Staton M."/>
        </authorList>
    </citation>
    <scope>NUCLEOTIDE SEQUENCE [LARGE SCALE GENOMIC DNA]</scope>
    <source>
        <tissue evidence="1">Leaf</tissue>
    </source>
</reference>
<evidence type="ECO:0000313" key="1">
    <source>
        <dbReference type="EMBL" id="KAJ9696677.1"/>
    </source>
</evidence>